<dbReference type="PRINTS" id="PR01021">
    <property type="entry name" value="OMPADOMAIN"/>
</dbReference>
<dbReference type="Proteomes" id="UP000000238">
    <property type="component" value="Chromosome"/>
</dbReference>
<dbReference type="CDD" id="cd07185">
    <property type="entry name" value="OmpA_C-like"/>
    <property type="match status" value="1"/>
</dbReference>
<dbReference type="STRING" id="349521.HCH_01432"/>
<gene>
    <name evidence="7" type="ordered locus">HCH_01432</name>
</gene>
<dbReference type="Pfam" id="PF00691">
    <property type="entry name" value="OmpA"/>
    <property type="match status" value="1"/>
</dbReference>
<dbReference type="SUPFAM" id="SSF103088">
    <property type="entry name" value="OmpA-like"/>
    <property type="match status" value="1"/>
</dbReference>
<organism evidence="7 8">
    <name type="scientific">Hahella chejuensis (strain KCTC 2396)</name>
    <dbReference type="NCBI Taxonomy" id="349521"/>
    <lineage>
        <taxon>Bacteria</taxon>
        <taxon>Pseudomonadati</taxon>
        <taxon>Pseudomonadota</taxon>
        <taxon>Gammaproteobacteria</taxon>
        <taxon>Oceanospirillales</taxon>
        <taxon>Hahellaceae</taxon>
        <taxon>Hahella</taxon>
    </lineage>
</organism>
<accession>Q2SM31</accession>
<dbReference type="EMBL" id="CP000155">
    <property type="protein sequence ID" value="ABC28293.1"/>
    <property type="molecule type" value="Genomic_DNA"/>
</dbReference>
<dbReference type="PROSITE" id="PS51257">
    <property type="entry name" value="PROKAR_LIPOPROTEIN"/>
    <property type="match status" value="1"/>
</dbReference>
<dbReference type="HOGENOM" id="CLU_016890_9_1_6"/>
<name>Q2SM31_HAHCH</name>
<dbReference type="PROSITE" id="PS51123">
    <property type="entry name" value="OMPA_2"/>
    <property type="match status" value="1"/>
</dbReference>
<dbReference type="OrthoDB" id="9782229at2"/>
<evidence type="ECO:0000256" key="2">
    <source>
        <dbReference type="ARBA" id="ARBA00023136"/>
    </source>
</evidence>
<dbReference type="InterPro" id="IPR006664">
    <property type="entry name" value="OMP_bac"/>
</dbReference>
<evidence type="ECO:0000256" key="5">
    <source>
        <dbReference type="SAM" id="SignalP"/>
    </source>
</evidence>
<evidence type="ECO:0000256" key="4">
    <source>
        <dbReference type="PROSITE-ProRule" id="PRU00473"/>
    </source>
</evidence>
<dbReference type="InterPro" id="IPR006665">
    <property type="entry name" value="OmpA-like"/>
</dbReference>
<keyword evidence="3" id="KW-0998">Cell outer membrane</keyword>
<dbReference type="KEGG" id="hch:HCH_01432"/>
<feature type="chain" id="PRO_5004215648" evidence="5">
    <location>
        <begin position="24"/>
        <end position="169"/>
    </location>
</feature>
<dbReference type="PANTHER" id="PTHR30329">
    <property type="entry name" value="STATOR ELEMENT OF FLAGELLAR MOTOR COMPLEX"/>
    <property type="match status" value="1"/>
</dbReference>
<keyword evidence="5" id="KW-0732">Signal</keyword>
<dbReference type="Gene3D" id="3.30.1330.60">
    <property type="entry name" value="OmpA-like domain"/>
    <property type="match status" value="1"/>
</dbReference>
<dbReference type="eggNOG" id="COG2885">
    <property type="taxonomic scope" value="Bacteria"/>
</dbReference>
<reference evidence="7 8" key="1">
    <citation type="journal article" date="2005" name="Nucleic Acids Res.">
        <title>Genomic blueprint of Hahella chejuensis, a marine microbe producing an algicidal agent.</title>
        <authorList>
            <person name="Jeong H."/>
            <person name="Yim J.H."/>
            <person name="Lee C."/>
            <person name="Choi S.-H."/>
            <person name="Park Y.K."/>
            <person name="Yoon S.H."/>
            <person name="Hur C.-G."/>
            <person name="Kang H.-Y."/>
            <person name="Kim D."/>
            <person name="Lee H.H."/>
            <person name="Park K.H."/>
            <person name="Park S.-H."/>
            <person name="Park H.-S."/>
            <person name="Lee H.K."/>
            <person name="Oh T.K."/>
            <person name="Kim J.F."/>
        </authorList>
    </citation>
    <scope>NUCLEOTIDE SEQUENCE [LARGE SCALE GENOMIC DNA]</scope>
    <source>
        <strain evidence="7 8">KCTC 2396</strain>
    </source>
</reference>
<dbReference type="RefSeq" id="WP_011395366.1">
    <property type="nucleotide sequence ID" value="NC_007645.1"/>
</dbReference>
<evidence type="ECO:0000256" key="1">
    <source>
        <dbReference type="ARBA" id="ARBA00004442"/>
    </source>
</evidence>
<dbReference type="AlphaFoldDB" id="Q2SM31"/>
<dbReference type="PANTHER" id="PTHR30329:SF21">
    <property type="entry name" value="LIPOPROTEIN YIAD-RELATED"/>
    <property type="match status" value="1"/>
</dbReference>
<evidence type="ECO:0000259" key="6">
    <source>
        <dbReference type="PROSITE" id="PS51123"/>
    </source>
</evidence>
<sequence>MKNLSKFSLLAAAVIGLSACASSQPEPVVEEPVVIEPAQPEPVVEPAPEPVVEAAPAPSANIEFAFDSSKIGPGEQSDLQQWASYIQEGAYNRVEVHGHADDTGSADYNRKLSADRANSTVQALRNLVSGQVDFVVVPHGEEQPLAENSDEQGRQLNRRVEIVPQGASL</sequence>
<dbReference type="InterPro" id="IPR050330">
    <property type="entry name" value="Bact_OuterMem_StrucFunc"/>
</dbReference>
<proteinExistence type="predicted"/>
<dbReference type="GO" id="GO:0009279">
    <property type="term" value="C:cell outer membrane"/>
    <property type="evidence" value="ECO:0007669"/>
    <property type="project" value="UniProtKB-SubCell"/>
</dbReference>
<feature type="signal peptide" evidence="5">
    <location>
        <begin position="1"/>
        <end position="23"/>
    </location>
</feature>
<feature type="domain" description="OmpA-like" evidence="6">
    <location>
        <begin position="51"/>
        <end position="168"/>
    </location>
</feature>
<keyword evidence="2 4" id="KW-0472">Membrane</keyword>
<evidence type="ECO:0000313" key="7">
    <source>
        <dbReference type="EMBL" id="ABC28293.1"/>
    </source>
</evidence>
<evidence type="ECO:0000313" key="8">
    <source>
        <dbReference type="Proteomes" id="UP000000238"/>
    </source>
</evidence>
<keyword evidence="8" id="KW-1185">Reference proteome</keyword>
<comment type="subcellular location">
    <subcellularLocation>
        <location evidence="1">Cell outer membrane</location>
    </subcellularLocation>
</comment>
<dbReference type="InterPro" id="IPR036737">
    <property type="entry name" value="OmpA-like_sf"/>
</dbReference>
<evidence type="ECO:0000256" key="3">
    <source>
        <dbReference type="ARBA" id="ARBA00023237"/>
    </source>
</evidence>
<protein>
    <submittedName>
        <fullName evidence="7">Outer membrane protein and related peptidoglycan-associated (Lipo)protein</fullName>
    </submittedName>
</protein>